<evidence type="ECO:0000313" key="2">
    <source>
        <dbReference type="Proteomes" id="UP000002710"/>
    </source>
</evidence>
<dbReference type="Proteomes" id="UP000002710">
    <property type="component" value="Chromosome"/>
</dbReference>
<evidence type="ECO:0000313" key="1">
    <source>
        <dbReference type="EMBL" id="ABB40418.1"/>
    </source>
</evidence>
<dbReference type="RefSeq" id="WP_011369299.1">
    <property type="nucleotide sequence ID" value="NC_007519.1"/>
</dbReference>
<dbReference type="HOGENOM" id="CLU_046378_0_0_7"/>
<dbReference type="eggNOG" id="COG2403">
    <property type="taxonomic scope" value="Bacteria"/>
</dbReference>
<keyword evidence="2" id="KW-1185">Reference proteome</keyword>
<dbReference type="InterPro" id="IPR027417">
    <property type="entry name" value="P-loop_NTPase"/>
</dbReference>
<dbReference type="InterPro" id="IPR053199">
    <property type="entry name" value="cDPG_synthetase-like"/>
</dbReference>
<accession>Q30V78</accession>
<dbReference type="STRING" id="207559.Dde_3625"/>
<protein>
    <recommendedName>
        <fullName evidence="3">GTPase</fullName>
    </recommendedName>
</protein>
<dbReference type="PANTHER" id="PTHR42869">
    <property type="entry name" value="SLL0572 PROTEIN"/>
    <property type="match status" value="1"/>
</dbReference>
<dbReference type="KEGG" id="dde:Dde_3625"/>
<organism evidence="1 2">
    <name type="scientific">Oleidesulfovibrio alaskensis (strain ATCC BAA-1058 / DSM 17464 / G20)</name>
    <name type="common">Desulfovibrio alaskensis</name>
    <dbReference type="NCBI Taxonomy" id="207559"/>
    <lineage>
        <taxon>Bacteria</taxon>
        <taxon>Pseudomonadati</taxon>
        <taxon>Thermodesulfobacteriota</taxon>
        <taxon>Desulfovibrionia</taxon>
        <taxon>Desulfovibrionales</taxon>
        <taxon>Desulfovibrionaceae</taxon>
        <taxon>Oleidesulfovibrio</taxon>
    </lineage>
</organism>
<gene>
    <name evidence="1" type="ordered locus">Dde_3625</name>
</gene>
<proteinExistence type="predicted"/>
<reference evidence="1 2" key="1">
    <citation type="journal article" date="2011" name="J. Bacteriol.">
        <title>Complete genome sequence and updated annotation of Desulfovibrio alaskensis G20.</title>
        <authorList>
            <person name="Hauser L.J."/>
            <person name="Land M.L."/>
            <person name="Brown S.D."/>
            <person name="Larimer F."/>
            <person name="Keller K.L."/>
            <person name="Rapp-Giles B.J."/>
            <person name="Price M.N."/>
            <person name="Lin M."/>
            <person name="Bruce D.C."/>
            <person name="Detter J.C."/>
            <person name="Tapia R."/>
            <person name="Han C.S."/>
            <person name="Goodwin L.A."/>
            <person name="Cheng J.F."/>
            <person name="Pitluck S."/>
            <person name="Copeland A."/>
            <person name="Lucas S."/>
            <person name="Nolan M."/>
            <person name="Lapidus A.L."/>
            <person name="Palumbo A.V."/>
            <person name="Wall J.D."/>
        </authorList>
    </citation>
    <scope>NUCLEOTIDE SEQUENCE [LARGE SCALE GENOMIC DNA]</scope>
    <source>
        <strain evidence="2">ATCC BAA 1058 / DSM 17464 / G20</strain>
    </source>
</reference>
<sequence>MARTIVIMGAAGRDFHNFNVQFRNNADVRVAAFTATQIPDIDGRIYPAALAGPLYPQGIPVLPEEDLPRLIREEQVDEVIFSYSDVSHETVMHRASLALALGADFRLLAPAATQIAAHRPVVAVCAVRTGSGKSPVTLAVCDILRSRGLKPVVVRHPMPYGDLARQAVQRFASLEDMDSAECTVEEREEYEHLVEHGLTVYAGVDYERIMQAAAAEADILVWDGGNNDTAFFRPDVQITVLDPLRAGHETRYHPGEVNMRLADIALINKSNTATAEQVQAVRNALLHCRDEGCHAAEIIECDSVVSVDAPGAVAGKRVLLVEDGPTLTHGEMAFGAAAVAARQFGAAQIADARPVARGAIADAYATYPHLGPALPAMGYSGWQLADLEATINAAECDLVLIGTPIRLDRLIHIDKPHMRVRYRYADRGDGSLEQALMQRLDAIPHNLRT</sequence>
<name>Q30V78_OLEA2</name>
<dbReference type="SUPFAM" id="SSF52540">
    <property type="entry name" value="P-loop containing nucleoside triphosphate hydrolases"/>
    <property type="match status" value="1"/>
</dbReference>
<dbReference type="Gene3D" id="3.40.50.720">
    <property type="entry name" value="NAD(P)-binding Rossmann-like Domain"/>
    <property type="match status" value="1"/>
</dbReference>
<dbReference type="PANTHER" id="PTHR42869:SF1">
    <property type="entry name" value="SLL0572 PROTEIN"/>
    <property type="match status" value="1"/>
</dbReference>
<dbReference type="AlphaFoldDB" id="Q30V78"/>
<dbReference type="EMBL" id="CP000112">
    <property type="protein sequence ID" value="ABB40418.1"/>
    <property type="molecule type" value="Genomic_DNA"/>
</dbReference>
<evidence type="ECO:0008006" key="3">
    <source>
        <dbReference type="Google" id="ProtNLM"/>
    </source>
</evidence>